<accession>A0A3P6FQ75</accession>
<protein>
    <submittedName>
        <fullName evidence="1">Uncharacterized protein</fullName>
    </submittedName>
</protein>
<proteinExistence type="predicted"/>
<sequence>MGSSQLSQAFIVLLLLCVIPALPKLLYRLINNHFQSSVKG</sequence>
<reference evidence="1" key="1">
    <citation type="submission" date="2018-11" db="EMBL/GenBank/DDBJ databases">
        <authorList>
            <consortium name="Genoscope - CEA"/>
            <person name="William W."/>
        </authorList>
    </citation>
    <scope>NUCLEOTIDE SEQUENCE</scope>
</reference>
<dbReference type="EMBL" id="LR031880">
    <property type="protein sequence ID" value="VDD60333.1"/>
    <property type="molecule type" value="Genomic_DNA"/>
</dbReference>
<gene>
    <name evidence="1" type="ORF">BOLC6T35786H</name>
</gene>
<dbReference type="AlphaFoldDB" id="A0A3P6FQ75"/>
<name>A0A3P6FQ75_BRAOL</name>
<organism evidence="1">
    <name type="scientific">Brassica oleracea</name>
    <name type="common">Wild cabbage</name>
    <dbReference type="NCBI Taxonomy" id="3712"/>
    <lineage>
        <taxon>Eukaryota</taxon>
        <taxon>Viridiplantae</taxon>
        <taxon>Streptophyta</taxon>
        <taxon>Embryophyta</taxon>
        <taxon>Tracheophyta</taxon>
        <taxon>Spermatophyta</taxon>
        <taxon>Magnoliopsida</taxon>
        <taxon>eudicotyledons</taxon>
        <taxon>Gunneridae</taxon>
        <taxon>Pentapetalae</taxon>
        <taxon>rosids</taxon>
        <taxon>malvids</taxon>
        <taxon>Brassicales</taxon>
        <taxon>Brassicaceae</taxon>
        <taxon>Brassiceae</taxon>
        <taxon>Brassica</taxon>
    </lineage>
</organism>
<evidence type="ECO:0000313" key="1">
    <source>
        <dbReference type="EMBL" id="VDD60333.1"/>
    </source>
</evidence>